<sequence>MVKNWDKYIRGEKLRRRVYKGIPNSMRGETWRKLLGIDRIPDKTTTYESMKRIARTQSPDIRQIDLDVNRTYRDHIMFRDRYGIKQQALFHVLAAYSMYNVEVGYCQGMSGIAALLLMYLNEEDAFWALSALLTDKKHAMHGFFVPGFPKLLRFQEHHDRILKKLLSRLFKNLEKEGCHSTLYTLKWFMQCFLDRTPFTLTLRLWDIFMLEGDRLLTAMAYNIMKMHRKIFVKMGLEEVVQFLQERMHSYPYDDDEVIDMLQATMFELKRLGLDTPPAPSKEEFPSLPPGASLKRGVYQTASARARKNKEKDKIIHVPMERPPSPASPEISPLRGVPTNLSHSPSANMYRSETSVSTFMGTPTEYQSQASVATIIEIPRHPPRGGHSPSLMRADMNHQHVVNDDARWLDQRKSDGHNLDVLRFKPPDSRMVFRSETVLSSPDDSLDGSIRRRRVTDSGYNTVSTFRPINGDVDALVMAAKPGGSPIWKHHPNEHQNSSRRSMRNNRTGSQSSLSSRNSQFSLQNVTWEASKTNLFGITEL</sequence>
<evidence type="ECO:0000256" key="1">
    <source>
        <dbReference type="SAM" id="MobiDB-lite"/>
    </source>
</evidence>
<gene>
    <name evidence="3" type="ORF">PLOB_00025149</name>
</gene>
<name>A0ABN8MWE6_9CNID</name>
<dbReference type="Pfam" id="PF00566">
    <property type="entry name" value="RabGAP-TBC"/>
    <property type="match status" value="1"/>
</dbReference>
<evidence type="ECO:0000259" key="2">
    <source>
        <dbReference type="PROSITE" id="PS50086"/>
    </source>
</evidence>
<dbReference type="SUPFAM" id="SSF47923">
    <property type="entry name" value="Ypt/Rab-GAP domain of gyp1p"/>
    <property type="match status" value="2"/>
</dbReference>
<keyword evidence="4" id="KW-1185">Reference proteome</keyword>
<dbReference type="PANTHER" id="PTHR47219">
    <property type="entry name" value="RAB GTPASE-ACTIVATING PROTEIN 1-LIKE"/>
    <property type="match status" value="1"/>
</dbReference>
<organism evidence="3 4">
    <name type="scientific">Porites lobata</name>
    <dbReference type="NCBI Taxonomy" id="104759"/>
    <lineage>
        <taxon>Eukaryota</taxon>
        <taxon>Metazoa</taxon>
        <taxon>Cnidaria</taxon>
        <taxon>Anthozoa</taxon>
        <taxon>Hexacorallia</taxon>
        <taxon>Scleractinia</taxon>
        <taxon>Fungiina</taxon>
        <taxon>Poritidae</taxon>
        <taxon>Porites</taxon>
    </lineage>
</organism>
<comment type="caution">
    <text evidence="3">The sequence shown here is derived from an EMBL/GenBank/DDBJ whole genome shotgun (WGS) entry which is preliminary data.</text>
</comment>
<dbReference type="InterPro" id="IPR050302">
    <property type="entry name" value="Rab_GAP_TBC_domain"/>
</dbReference>
<feature type="compositionally biased region" description="Low complexity" evidence="1">
    <location>
        <begin position="504"/>
        <end position="519"/>
    </location>
</feature>
<protein>
    <recommendedName>
        <fullName evidence="2">Rab-GAP TBC domain-containing protein</fullName>
    </recommendedName>
</protein>
<dbReference type="PANTHER" id="PTHR47219:SF19">
    <property type="entry name" value="USP6 N-TERMINAL-LIKE PROTEIN ISOFORM X1"/>
    <property type="match status" value="1"/>
</dbReference>
<dbReference type="Gene3D" id="1.10.8.270">
    <property type="entry name" value="putative rabgap domain of human tbc1 domain family member 14 like domains"/>
    <property type="match status" value="1"/>
</dbReference>
<dbReference type="InterPro" id="IPR035969">
    <property type="entry name" value="Rab-GAP_TBC_sf"/>
</dbReference>
<dbReference type="SMART" id="SM00164">
    <property type="entry name" value="TBC"/>
    <property type="match status" value="1"/>
</dbReference>
<dbReference type="Gene3D" id="1.10.472.80">
    <property type="entry name" value="Ypt/Rab-GAP domain of gyp1p, domain 3"/>
    <property type="match status" value="1"/>
</dbReference>
<proteinExistence type="predicted"/>
<accession>A0ABN8MWE6</accession>
<feature type="domain" description="Rab-GAP TBC" evidence="2">
    <location>
        <begin position="21"/>
        <end position="212"/>
    </location>
</feature>
<dbReference type="PROSITE" id="PS50086">
    <property type="entry name" value="TBC_RABGAP"/>
    <property type="match status" value="1"/>
</dbReference>
<feature type="region of interest" description="Disordered" evidence="1">
    <location>
        <begin position="483"/>
        <end position="519"/>
    </location>
</feature>
<evidence type="ECO:0000313" key="3">
    <source>
        <dbReference type="EMBL" id="CAH3034665.1"/>
    </source>
</evidence>
<evidence type="ECO:0000313" key="4">
    <source>
        <dbReference type="Proteomes" id="UP001159405"/>
    </source>
</evidence>
<dbReference type="EMBL" id="CALNXK010000003">
    <property type="protein sequence ID" value="CAH3034665.1"/>
    <property type="molecule type" value="Genomic_DNA"/>
</dbReference>
<dbReference type="Proteomes" id="UP001159405">
    <property type="component" value="Unassembled WGS sequence"/>
</dbReference>
<dbReference type="Gene3D" id="1.10.10.750">
    <property type="entry name" value="Ypt/Rab-GAP domain of gyp1p, domain 1"/>
    <property type="match status" value="1"/>
</dbReference>
<dbReference type="InterPro" id="IPR000195">
    <property type="entry name" value="Rab-GAP-TBC_dom"/>
</dbReference>
<reference evidence="3 4" key="1">
    <citation type="submission" date="2022-05" db="EMBL/GenBank/DDBJ databases">
        <authorList>
            <consortium name="Genoscope - CEA"/>
            <person name="William W."/>
        </authorList>
    </citation>
    <scope>NUCLEOTIDE SEQUENCE [LARGE SCALE GENOMIC DNA]</scope>
</reference>